<organism evidence="3 4">
    <name type="scientific">Bradyrhizobium canariense</name>
    <dbReference type="NCBI Taxonomy" id="255045"/>
    <lineage>
        <taxon>Bacteria</taxon>
        <taxon>Pseudomonadati</taxon>
        <taxon>Pseudomonadota</taxon>
        <taxon>Alphaproteobacteria</taxon>
        <taxon>Hyphomicrobiales</taxon>
        <taxon>Nitrobacteraceae</taxon>
        <taxon>Bradyrhizobium</taxon>
    </lineage>
</organism>
<dbReference type="Proteomes" id="UP000243904">
    <property type="component" value="Chromosome I"/>
</dbReference>
<feature type="chain" id="PRO_5009262750" description="Lipoprotein" evidence="2">
    <location>
        <begin position="18"/>
        <end position="101"/>
    </location>
</feature>
<dbReference type="EMBL" id="LT629750">
    <property type="protein sequence ID" value="SDS77279.1"/>
    <property type="molecule type" value="Genomic_DNA"/>
</dbReference>
<evidence type="ECO:0000313" key="3">
    <source>
        <dbReference type="EMBL" id="SDS77279.1"/>
    </source>
</evidence>
<reference evidence="4" key="1">
    <citation type="submission" date="2016-10" db="EMBL/GenBank/DDBJ databases">
        <authorList>
            <person name="Varghese N."/>
            <person name="Submissions S."/>
        </authorList>
    </citation>
    <scope>NUCLEOTIDE SEQUENCE [LARGE SCALE GENOMIC DNA]</scope>
    <source>
        <strain evidence="4">GAS369</strain>
    </source>
</reference>
<feature type="signal peptide" evidence="2">
    <location>
        <begin position="1"/>
        <end position="17"/>
    </location>
</feature>
<evidence type="ECO:0000313" key="4">
    <source>
        <dbReference type="Proteomes" id="UP000243904"/>
    </source>
</evidence>
<keyword evidence="2" id="KW-0732">Signal</keyword>
<dbReference type="PROSITE" id="PS51257">
    <property type="entry name" value="PROKAR_LIPOPROTEIN"/>
    <property type="match status" value="1"/>
</dbReference>
<evidence type="ECO:0000256" key="1">
    <source>
        <dbReference type="SAM" id="MobiDB-lite"/>
    </source>
</evidence>
<evidence type="ECO:0008006" key="5">
    <source>
        <dbReference type="Google" id="ProtNLM"/>
    </source>
</evidence>
<keyword evidence="4" id="KW-1185">Reference proteome</keyword>
<sequence>MKKLILLVAVVSATSLAGCMTRDQQIAAVNTRDDQKCLGFGARPGTDAYVNCRAQLDSARTTADAIEDAAPAPTYSPVPASDAPRIQPVVIPGPRCTSRGC</sequence>
<evidence type="ECO:0000256" key="2">
    <source>
        <dbReference type="SAM" id="SignalP"/>
    </source>
</evidence>
<proteinExistence type="predicted"/>
<name>A0A1H1UZE5_9BRAD</name>
<gene>
    <name evidence="3" type="ORF">SAMN05444158_3151</name>
</gene>
<feature type="region of interest" description="Disordered" evidence="1">
    <location>
        <begin position="70"/>
        <end position="101"/>
    </location>
</feature>
<protein>
    <recommendedName>
        <fullName evidence="5">Lipoprotein</fullName>
    </recommendedName>
</protein>
<dbReference type="AlphaFoldDB" id="A0A1H1UZE5"/>
<accession>A0A1H1UZE5</accession>